<feature type="domain" description="HTH marR-type" evidence="4">
    <location>
        <begin position="1"/>
        <end position="137"/>
    </location>
</feature>
<dbReference type="GO" id="GO:0003677">
    <property type="term" value="F:DNA binding"/>
    <property type="evidence" value="ECO:0007669"/>
    <property type="project" value="UniProtKB-KW"/>
</dbReference>
<proteinExistence type="predicted"/>
<dbReference type="Pfam" id="PF01047">
    <property type="entry name" value="MarR"/>
    <property type="match status" value="1"/>
</dbReference>
<dbReference type="PANTHER" id="PTHR42756">
    <property type="entry name" value="TRANSCRIPTIONAL REGULATOR, MARR"/>
    <property type="match status" value="1"/>
</dbReference>
<evidence type="ECO:0000313" key="6">
    <source>
        <dbReference type="Proteomes" id="UP000552241"/>
    </source>
</evidence>
<evidence type="ECO:0000259" key="4">
    <source>
        <dbReference type="PROSITE" id="PS50995"/>
    </source>
</evidence>
<dbReference type="PROSITE" id="PS50995">
    <property type="entry name" value="HTH_MARR_2"/>
    <property type="match status" value="1"/>
</dbReference>
<dbReference type="GO" id="GO:0003700">
    <property type="term" value="F:DNA-binding transcription factor activity"/>
    <property type="evidence" value="ECO:0007669"/>
    <property type="project" value="InterPro"/>
</dbReference>
<reference evidence="5 6" key="1">
    <citation type="submission" date="2020-07" db="EMBL/GenBank/DDBJ databases">
        <title>Moheibacter lacus sp. nov., a member of the family Flavobacteriaceae isolated from freshwater lake sediment.</title>
        <authorList>
            <person name="Liu Y."/>
        </authorList>
    </citation>
    <scope>NUCLEOTIDE SEQUENCE [LARGE SCALE GENOMIC DNA]</scope>
    <source>
        <strain evidence="5 6">BDHS18</strain>
    </source>
</reference>
<dbReference type="Gene3D" id="1.10.10.10">
    <property type="entry name" value="Winged helix-like DNA-binding domain superfamily/Winged helix DNA-binding domain"/>
    <property type="match status" value="1"/>
</dbReference>
<evidence type="ECO:0000256" key="2">
    <source>
        <dbReference type="ARBA" id="ARBA00023125"/>
    </source>
</evidence>
<gene>
    <name evidence="5" type="ORF">HU137_00475</name>
</gene>
<keyword evidence="6" id="KW-1185">Reference proteome</keyword>
<dbReference type="EMBL" id="JACDZE010000001">
    <property type="protein sequence ID" value="MBA5628239.1"/>
    <property type="molecule type" value="Genomic_DNA"/>
</dbReference>
<dbReference type="Proteomes" id="UP000552241">
    <property type="component" value="Unassembled WGS sequence"/>
</dbReference>
<sequence length="154" mass="17417">MGNTDLTIDQYLRSTWLTIQKMYNEQASKFNSTMVMGFTLLSIDPKSGTPSTSLGPKMGIEPTSLSRTLKNLEERGLITRKPNPEDGRSVLIVLTEDGLTMRNVSKEVVLNFYDSIHQKISVEELNIFFNVLQKINAIASDKKTFDKKKELTLK</sequence>
<evidence type="ECO:0000313" key="5">
    <source>
        <dbReference type="EMBL" id="MBA5628239.1"/>
    </source>
</evidence>
<evidence type="ECO:0000256" key="3">
    <source>
        <dbReference type="ARBA" id="ARBA00023163"/>
    </source>
</evidence>
<protein>
    <submittedName>
        <fullName evidence="5">MarR family transcriptional regulator</fullName>
    </submittedName>
</protein>
<dbReference type="PROSITE" id="PS01117">
    <property type="entry name" value="HTH_MARR_1"/>
    <property type="match status" value="1"/>
</dbReference>
<keyword evidence="3" id="KW-0804">Transcription</keyword>
<name>A0A838ZRK0_9FLAO</name>
<dbReference type="InterPro" id="IPR036390">
    <property type="entry name" value="WH_DNA-bd_sf"/>
</dbReference>
<dbReference type="InterPro" id="IPR023187">
    <property type="entry name" value="Tscrpt_reg_MarR-type_CS"/>
</dbReference>
<accession>A0A838ZRK0</accession>
<dbReference type="PRINTS" id="PR00598">
    <property type="entry name" value="HTHMARR"/>
</dbReference>
<dbReference type="InterPro" id="IPR036388">
    <property type="entry name" value="WH-like_DNA-bd_sf"/>
</dbReference>
<dbReference type="PANTHER" id="PTHR42756:SF1">
    <property type="entry name" value="TRANSCRIPTIONAL REPRESSOR OF EMRAB OPERON"/>
    <property type="match status" value="1"/>
</dbReference>
<dbReference type="SUPFAM" id="SSF46785">
    <property type="entry name" value="Winged helix' DNA-binding domain"/>
    <property type="match status" value="1"/>
</dbReference>
<keyword evidence="2" id="KW-0238">DNA-binding</keyword>
<comment type="caution">
    <text evidence="5">The sequence shown here is derived from an EMBL/GenBank/DDBJ whole genome shotgun (WGS) entry which is preliminary data.</text>
</comment>
<keyword evidence="1" id="KW-0805">Transcription regulation</keyword>
<dbReference type="AlphaFoldDB" id="A0A838ZRK0"/>
<dbReference type="SMART" id="SM00347">
    <property type="entry name" value="HTH_MARR"/>
    <property type="match status" value="1"/>
</dbReference>
<organism evidence="5 6">
    <name type="scientific">Moheibacter lacus</name>
    <dbReference type="NCBI Taxonomy" id="2745851"/>
    <lineage>
        <taxon>Bacteria</taxon>
        <taxon>Pseudomonadati</taxon>
        <taxon>Bacteroidota</taxon>
        <taxon>Flavobacteriia</taxon>
        <taxon>Flavobacteriales</taxon>
        <taxon>Weeksellaceae</taxon>
        <taxon>Moheibacter</taxon>
    </lineage>
</organism>
<evidence type="ECO:0000256" key="1">
    <source>
        <dbReference type="ARBA" id="ARBA00023015"/>
    </source>
</evidence>
<dbReference type="InterPro" id="IPR000835">
    <property type="entry name" value="HTH_MarR-typ"/>
</dbReference>